<dbReference type="Proteomes" id="UP000075903">
    <property type="component" value="Unassembled WGS sequence"/>
</dbReference>
<feature type="transmembrane region" description="Helical" evidence="1">
    <location>
        <begin position="88"/>
        <end position="107"/>
    </location>
</feature>
<evidence type="ECO:0000256" key="1">
    <source>
        <dbReference type="SAM" id="Phobius"/>
    </source>
</evidence>
<keyword evidence="3" id="KW-1185">Reference proteome</keyword>
<evidence type="ECO:0000313" key="2">
    <source>
        <dbReference type="EnsemblMetazoa" id="AMEM016285-PA"/>
    </source>
</evidence>
<name>A0A182VK12_ANOME</name>
<keyword evidence="1" id="KW-0472">Membrane</keyword>
<feature type="transmembrane region" description="Helical" evidence="1">
    <location>
        <begin position="133"/>
        <end position="157"/>
    </location>
</feature>
<keyword evidence="1" id="KW-1133">Transmembrane helix</keyword>
<keyword evidence="1" id="KW-0812">Transmembrane</keyword>
<accession>A0A182VK12</accession>
<dbReference type="EnsemblMetazoa" id="AMEM016285-RA">
    <property type="protein sequence ID" value="AMEM016285-PA"/>
    <property type="gene ID" value="AMEM016285"/>
</dbReference>
<dbReference type="VEuPathDB" id="VectorBase:AMEM016285"/>
<sequence length="245" mass="27560">MDTQTNACFWQWCSTSCWGSWRGFLAWRRRTRYSSLNARLLRRLRVMVDEEDAPVVAPSAAVGTAPVGHSHTSILFKLPEDMFSARPSLLFLLLLLVLLLLLLLLLVRLRNATTVHCHGGGTRMMQRWKPSDVLLLQVMLLLLVGNRLVVVISGWLVRHRGSSRCHSTRDRRFVALVATIARPSAVRRFVALLRHRIERGVSLLPSPTALDGGSGGRPCQPGISLDQRVRQEAQLHHSAILEQSR</sequence>
<dbReference type="AlphaFoldDB" id="A0A182VK12"/>
<protein>
    <submittedName>
        <fullName evidence="2">Uncharacterized protein</fullName>
    </submittedName>
</protein>
<proteinExistence type="predicted"/>
<organism evidence="2 3">
    <name type="scientific">Anopheles merus</name>
    <name type="common">Mosquito</name>
    <dbReference type="NCBI Taxonomy" id="30066"/>
    <lineage>
        <taxon>Eukaryota</taxon>
        <taxon>Metazoa</taxon>
        <taxon>Ecdysozoa</taxon>
        <taxon>Arthropoda</taxon>
        <taxon>Hexapoda</taxon>
        <taxon>Insecta</taxon>
        <taxon>Pterygota</taxon>
        <taxon>Neoptera</taxon>
        <taxon>Endopterygota</taxon>
        <taxon>Diptera</taxon>
        <taxon>Nematocera</taxon>
        <taxon>Culicoidea</taxon>
        <taxon>Culicidae</taxon>
        <taxon>Anophelinae</taxon>
        <taxon>Anopheles</taxon>
    </lineage>
</organism>
<evidence type="ECO:0000313" key="3">
    <source>
        <dbReference type="Proteomes" id="UP000075903"/>
    </source>
</evidence>
<reference evidence="2" key="1">
    <citation type="submission" date="2020-05" db="UniProtKB">
        <authorList>
            <consortium name="EnsemblMetazoa"/>
        </authorList>
    </citation>
    <scope>IDENTIFICATION</scope>
    <source>
        <strain evidence="2">MAF</strain>
    </source>
</reference>